<dbReference type="InterPro" id="IPR056789">
    <property type="entry name" value="LRR_R13L1-DRL21"/>
</dbReference>
<dbReference type="Pfam" id="PF00560">
    <property type="entry name" value="LRR_1"/>
    <property type="match status" value="1"/>
</dbReference>
<keyword evidence="3" id="KW-1185">Reference proteome</keyword>
<reference evidence="2" key="1">
    <citation type="journal article" date="2023" name="bioRxiv">
        <title>Improved chromosome-level genome assembly for marigold (Tagetes erecta).</title>
        <authorList>
            <person name="Jiang F."/>
            <person name="Yuan L."/>
            <person name="Wang S."/>
            <person name="Wang H."/>
            <person name="Xu D."/>
            <person name="Wang A."/>
            <person name="Fan W."/>
        </authorList>
    </citation>
    <scope>NUCLEOTIDE SEQUENCE</scope>
    <source>
        <strain evidence="2">WSJ</strain>
        <tissue evidence="2">Leaf</tissue>
    </source>
</reference>
<protein>
    <recommendedName>
        <fullName evidence="1">R13L1/DRL21-like LRR repeat region domain-containing protein</fullName>
    </recommendedName>
</protein>
<name>A0AAD8NGQ4_TARER</name>
<comment type="caution">
    <text evidence="2">The sequence shown here is derived from an EMBL/GenBank/DDBJ whole genome shotgun (WGS) entry which is preliminary data.</text>
</comment>
<dbReference type="Pfam" id="PF25019">
    <property type="entry name" value="LRR_R13L1-DRL21"/>
    <property type="match status" value="1"/>
</dbReference>
<accession>A0AAD8NGQ4</accession>
<dbReference type="AlphaFoldDB" id="A0AAD8NGQ4"/>
<dbReference type="PANTHER" id="PTHR47186">
    <property type="entry name" value="LEUCINE-RICH REPEAT-CONTAINING PROTEIN 57"/>
    <property type="match status" value="1"/>
</dbReference>
<dbReference type="SUPFAM" id="SSF52058">
    <property type="entry name" value="L domain-like"/>
    <property type="match status" value="1"/>
</dbReference>
<organism evidence="2 3">
    <name type="scientific">Tagetes erecta</name>
    <name type="common">African marigold</name>
    <dbReference type="NCBI Taxonomy" id="13708"/>
    <lineage>
        <taxon>Eukaryota</taxon>
        <taxon>Viridiplantae</taxon>
        <taxon>Streptophyta</taxon>
        <taxon>Embryophyta</taxon>
        <taxon>Tracheophyta</taxon>
        <taxon>Spermatophyta</taxon>
        <taxon>Magnoliopsida</taxon>
        <taxon>eudicotyledons</taxon>
        <taxon>Gunneridae</taxon>
        <taxon>Pentapetalae</taxon>
        <taxon>asterids</taxon>
        <taxon>campanulids</taxon>
        <taxon>Asterales</taxon>
        <taxon>Asteraceae</taxon>
        <taxon>Asteroideae</taxon>
        <taxon>Heliantheae alliance</taxon>
        <taxon>Tageteae</taxon>
        <taxon>Tagetes</taxon>
    </lineage>
</organism>
<evidence type="ECO:0000313" key="3">
    <source>
        <dbReference type="Proteomes" id="UP001229421"/>
    </source>
</evidence>
<proteinExistence type="predicted"/>
<evidence type="ECO:0000259" key="1">
    <source>
        <dbReference type="Pfam" id="PF25019"/>
    </source>
</evidence>
<dbReference type="Gene3D" id="3.80.10.10">
    <property type="entry name" value="Ribonuclease Inhibitor"/>
    <property type="match status" value="1"/>
</dbReference>
<dbReference type="EMBL" id="JAUHHV010000011">
    <property type="protein sequence ID" value="KAK1407416.1"/>
    <property type="molecule type" value="Genomic_DNA"/>
</dbReference>
<dbReference type="InterPro" id="IPR001611">
    <property type="entry name" value="Leu-rich_rpt"/>
</dbReference>
<dbReference type="PANTHER" id="PTHR47186:SF33">
    <property type="entry name" value="NB-ARC DOMAIN-CONTAINING PROTEIN"/>
    <property type="match status" value="1"/>
</dbReference>
<dbReference type="Proteomes" id="UP001229421">
    <property type="component" value="Unassembled WGS sequence"/>
</dbReference>
<feature type="domain" description="R13L1/DRL21-like LRR repeat region" evidence="1">
    <location>
        <begin position="189"/>
        <end position="315"/>
    </location>
</feature>
<gene>
    <name evidence="2" type="ORF">QVD17_39032</name>
</gene>
<dbReference type="InterPro" id="IPR032675">
    <property type="entry name" value="LRR_dom_sf"/>
</dbReference>
<evidence type="ECO:0000313" key="2">
    <source>
        <dbReference type="EMBL" id="KAK1407416.1"/>
    </source>
</evidence>
<sequence length="323" mass="37227">MDDKMDANKSHEALEKVHHLSFIREEYIKEYTVDKKFKALERARRLRTFLPLPVTRLPGILYISKSDLRELPQQLPFLRVLSLAFHKIDFIPESIGSLKHLRYLNFSKTNIILLPEEIGNLHNLQILLLSGCRYLYRLPDSIYKLTNLRHLDIVNTNDLYKMPSGICGLTSLQTLSRVIIGKESECRVSDLKSLVHLRGQLSIEGLQRVKDVVHVKEANLHQKKGIYDLQMKWSAIFDDSRNGTTEYEVLEGLRPFKKLGRLEIKFYGGTKFPSWVGDPTFDCLKELILYGCRSCTCLPTLGQLRSLQTLTVTSMCSLKRLGF</sequence>